<dbReference type="InterPro" id="IPR016032">
    <property type="entry name" value="Sig_transdc_resp-reg_C-effctor"/>
</dbReference>
<dbReference type="SUPFAM" id="SSF46894">
    <property type="entry name" value="C-terminal effector domain of the bipartite response regulators"/>
    <property type="match status" value="1"/>
</dbReference>
<dbReference type="EMBL" id="JAAZAL010000124">
    <property type="protein sequence ID" value="NLE31322.1"/>
    <property type="molecule type" value="Genomic_DNA"/>
</dbReference>
<evidence type="ECO:0000313" key="1">
    <source>
        <dbReference type="EMBL" id="NLE31322.1"/>
    </source>
</evidence>
<reference evidence="1 2" key="1">
    <citation type="journal article" date="2020" name="Biotechnol. Biofuels">
        <title>New insights from the biogas microbiome by comprehensive genome-resolved metagenomics of nearly 1600 species originating from multiple anaerobic digesters.</title>
        <authorList>
            <person name="Campanaro S."/>
            <person name="Treu L."/>
            <person name="Rodriguez-R L.M."/>
            <person name="Kovalovszki A."/>
            <person name="Ziels R.M."/>
            <person name="Maus I."/>
            <person name="Zhu X."/>
            <person name="Kougias P.G."/>
            <person name="Basile A."/>
            <person name="Luo G."/>
            <person name="Schluter A."/>
            <person name="Konstantinidis K.T."/>
            <person name="Angelidaki I."/>
        </authorList>
    </citation>
    <scope>NUCLEOTIDE SEQUENCE [LARGE SCALE GENOMIC DNA]</scope>
    <source>
        <strain evidence="1">AS06rmzACSIP_421</strain>
    </source>
</reference>
<protein>
    <recommendedName>
        <fullName evidence="3">OmpR/PhoB-type domain-containing protein</fullName>
    </recommendedName>
</protein>
<evidence type="ECO:0008006" key="3">
    <source>
        <dbReference type="Google" id="ProtNLM"/>
    </source>
</evidence>
<dbReference type="GO" id="GO:0003677">
    <property type="term" value="F:DNA binding"/>
    <property type="evidence" value="ECO:0007669"/>
    <property type="project" value="InterPro"/>
</dbReference>
<accession>A0A847EUC0</accession>
<gene>
    <name evidence="1" type="ORF">GX618_03575</name>
</gene>
<proteinExistence type="predicted"/>
<dbReference type="AlphaFoldDB" id="A0A847EUC0"/>
<dbReference type="GO" id="GO:0006355">
    <property type="term" value="P:regulation of DNA-templated transcription"/>
    <property type="evidence" value="ECO:0007669"/>
    <property type="project" value="InterPro"/>
</dbReference>
<organism evidence="1 2">
    <name type="scientific">Candidatus Dojkabacteria bacterium</name>
    <dbReference type="NCBI Taxonomy" id="2099670"/>
    <lineage>
        <taxon>Bacteria</taxon>
        <taxon>Candidatus Dojkabacteria</taxon>
    </lineage>
</organism>
<sequence>MLFQQSRVSLVCINIPLEITQLINLLNVTRENRIKTFLILPPKANILIEFTRYGIDDFVFDNDSEINIECRILKLLNVTKAIETQVQSYAYISYIPPKKEMYIKGNRVALTSFESIFINYLITNNGICNIVDFQKYLNCISNHKVQQKSIVVGISRFKRKVYTCTGYKVIKSRYGLGYEINS</sequence>
<name>A0A847EUC0_9BACT</name>
<dbReference type="Proteomes" id="UP000554004">
    <property type="component" value="Unassembled WGS sequence"/>
</dbReference>
<dbReference type="InterPro" id="IPR036388">
    <property type="entry name" value="WH-like_DNA-bd_sf"/>
</dbReference>
<dbReference type="Gene3D" id="1.10.10.10">
    <property type="entry name" value="Winged helix-like DNA-binding domain superfamily/Winged helix DNA-binding domain"/>
    <property type="match status" value="1"/>
</dbReference>
<evidence type="ECO:0000313" key="2">
    <source>
        <dbReference type="Proteomes" id="UP000554004"/>
    </source>
</evidence>
<comment type="caution">
    <text evidence="1">The sequence shown here is derived from an EMBL/GenBank/DDBJ whole genome shotgun (WGS) entry which is preliminary data.</text>
</comment>